<organism evidence="8 9">
    <name type="scientific">Zosterops borbonicus</name>
    <dbReference type="NCBI Taxonomy" id="364589"/>
    <lineage>
        <taxon>Eukaryota</taxon>
        <taxon>Metazoa</taxon>
        <taxon>Chordata</taxon>
        <taxon>Craniata</taxon>
        <taxon>Vertebrata</taxon>
        <taxon>Euteleostomi</taxon>
        <taxon>Archelosauria</taxon>
        <taxon>Archosauria</taxon>
        <taxon>Dinosauria</taxon>
        <taxon>Saurischia</taxon>
        <taxon>Theropoda</taxon>
        <taxon>Coelurosauria</taxon>
        <taxon>Aves</taxon>
        <taxon>Neognathae</taxon>
        <taxon>Neoaves</taxon>
        <taxon>Telluraves</taxon>
        <taxon>Australaves</taxon>
        <taxon>Passeriformes</taxon>
        <taxon>Sylvioidea</taxon>
        <taxon>Zosteropidae</taxon>
        <taxon>Zosterops</taxon>
    </lineage>
</organism>
<keyword evidence="9" id="KW-1185">Reference proteome</keyword>
<dbReference type="InterPro" id="IPR038124">
    <property type="entry name" value="B_retro_matrix_sf"/>
</dbReference>
<name>A0A8K1D8N0_9PASS</name>
<dbReference type="Gene3D" id="3.30.420.10">
    <property type="entry name" value="Ribonuclease H-like superfamily/Ribonuclease H"/>
    <property type="match status" value="1"/>
</dbReference>
<keyword evidence="5" id="KW-0378">Hydrolase</keyword>
<keyword evidence="6" id="KW-0695">RNA-directed DNA polymerase</keyword>
<dbReference type="Pfam" id="PF00665">
    <property type="entry name" value="rve"/>
    <property type="match status" value="1"/>
</dbReference>
<evidence type="ECO:0000259" key="7">
    <source>
        <dbReference type="PROSITE" id="PS50994"/>
    </source>
</evidence>
<evidence type="ECO:0000256" key="5">
    <source>
        <dbReference type="ARBA" id="ARBA00022801"/>
    </source>
</evidence>
<reference evidence="8" key="1">
    <citation type="submission" date="2019-04" db="EMBL/GenBank/DDBJ databases">
        <title>Genome assembly of Zosterops borbonicus 15179.</title>
        <authorList>
            <person name="Leroy T."/>
            <person name="Anselmetti Y."/>
            <person name="Tilak M.-K."/>
            <person name="Nabholz B."/>
        </authorList>
    </citation>
    <scope>NUCLEOTIDE SEQUENCE</scope>
    <source>
        <strain evidence="8">HGM_15179</strain>
        <tissue evidence="8">Muscle</tissue>
    </source>
</reference>
<dbReference type="GO" id="GO:0035613">
    <property type="term" value="F:RNA stem-loop binding"/>
    <property type="evidence" value="ECO:0007669"/>
    <property type="project" value="TreeGrafter"/>
</dbReference>
<feature type="domain" description="Integrase catalytic" evidence="7">
    <location>
        <begin position="255"/>
        <end position="332"/>
    </location>
</feature>
<accession>A0A8K1D8N0</accession>
<keyword evidence="3" id="KW-0540">Nuclease</keyword>
<dbReference type="OrthoDB" id="9359997at2759"/>
<evidence type="ECO:0000256" key="3">
    <source>
        <dbReference type="ARBA" id="ARBA00022722"/>
    </source>
</evidence>
<evidence type="ECO:0000256" key="4">
    <source>
        <dbReference type="ARBA" id="ARBA00022759"/>
    </source>
</evidence>
<dbReference type="GO" id="GO:0015074">
    <property type="term" value="P:DNA integration"/>
    <property type="evidence" value="ECO:0007669"/>
    <property type="project" value="InterPro"/>
</dbReference>
<evidence type="ECO:0000313" key="8">
    <source>
        <dbReference type="EMBL" id="TRZ07593.1"/>
    </source>
</evidence>
<dbReference type="InterPro" id="IPR010999">
    <property type="entry name" value="Retrovr_matrix"/>
</dbReference>
<dbReference type="GO" id="GO:0004519">
    <property type="term" value="F:endonuclease activity"/>
    <property type="evidence" value="ECO:0007669"/>
    <property type="project" value="UniProtKB-KW"/>
</dbReference>
<dbReference type="PROSITE" id="PS50994">
    <property type="entry name" value="INTEGRASE"/>
    <property type="match status" value="1"/>
</dbReference>
<comment type="caution">
    <text evidence="8">The sequence shown here is derived from an EMBL/GenBank/DDBJ whole genome shotgun (WGS) entry which is preliminary data.</text>
</comment>
<dbReference type="InterPro" id="IPR001584">
    <property type="entry name" value="Integrase_cat-core"/>
</dbReference>
<protein>
    <recommendedName>
        <fullName evidence="7">Integrase catalytic domain-containing protein</fullName>
    </recommendedName>
</protein>
<dbReference type="SUPFAM" id="SSF53098">
    <property type="entry name" value="Ribonuclease H-like"/>
    <property type="match status" value="1"/>
</dbReference>
<keyword evidence="1" id="KW-0808">Transferase</keyword>
<dbReference type="EMBL" id="SWJQ01001713">
    <property type="protein sequence ID" value="TRZ07593.1"/>
    <property type="molecule type" value="Genomic_DNA"/>
</dbReference>
<dbReference type="GO" id="GO:0003964">
    <property type="term" value="F:RNA-directed DNA polymerase activity"/>
    <property type="evidence" value="ECO:0007669"/>
    <property type="project" value="UniProtKB-KW"/>
</dbReference>
<dbReference type="GO" id="GO:0016787">
    <property type="term" value="F:hydrolase activity"/>
    <property type="evidence" value="ECO:0007669"/>
    <property type="project" value="UniProtKB-KW"/>
</dbReference>
<evidence type="ECO:0000256" key="6">
    <source>
        <dbReference type="ARBA" id="ARBA00022918"/>
    </source>
</evidence>
<sequence length="332" mass="36088">MGNRNSTEEQLLSVLKDILPCMGFTVPEESLHALFQWAKAHDFTVTADNAFSPGAWQSVGGCLWFKITNGDTSSCSLAATWSTLSKVLQLWSSLDGDMGVEDLDAQDAFSMHIEMVEGSRTRDSARGVPSALSSTWTFEGHGNCANDLSLTARLCAFEIFIHSGFYNAKAARNSEQADSHDVIAWKVVQDIQDKVARFALGVDILMGIGDNFNPDAQAHWDPQLLEQGQKIGIGAILKTIETAAPKTRLAAPLPVEVNPRGLKALQLWQTDVTHIAEFGQLKYVHVSIDTFSSAMWASAHTREKGCDGIAHWKIAFVVLGIPSSVKTDNGPA</sequence>
<dbReference type="Proteomes" id="UP000796761">
    <property type="component" value="Unassembled WGS sequence"/>
</dbReference>
<dbReference type="InterPro" id="IPR036397">
    <property type="entry name" value="RNaseH_sf"/>
</dbReference>
<dbReference type="InterPro" id="IPR012337">
    <property type="entry name" value="RNaseH-like_sf"/>
</dbReference>
<dbReference type="PANTHER" id="PTHR41694">
    <property type="entry name" value="ENDOGENOUS RETROVIRUS GROUP K MEMBER POL PROTEIN"/>
    <property type="match status" value="1"/>
</dbReference>
<dbReference type="AlphaFoldDB" id="A0A8K1D8N0"/>
<dbReference type="Gene3D" id="1.10.150.490">
    <property type="entry name" value="Retroviral GAG p10 protein"/>
    <property type="match status" value="1"/>
</dbReference>
<evidence type="ECO:0000313" key="9">
    <source>
        <dbReference type="Proteomes" id="UP000796761"/>
    </source>
</evidence>
<dbReference type="SUPFAM" id="SSF47836">
    <property type="entry name" value="Retroviral matrix proteins"/>
    <property type="match status" value="1"/>
</dbReference>
<keyword evidence="2" id="KW-0548">Nucleotidyltransferase</keyword>
<proteinExistence type="predicted"/>
<evidence type="ECO:0000256" key="2">
    <source>
        <dbReference type="ARBA" id="ARBA00022695"/>
    </source>
</evidence>
<keyword evidence="4" id="KW-0255">Endonuclease</keyword>
<dbReference type="PANTHER" id="PTHR41694:SF3">
    <property type="entry name" value="RNA-DIRECTED DNA POLYMERASE-RELATED"/>
    <property type="match status" value="1"/>
</dbReference>
<evidence type="ECO:0000256" key="1">
    <source>
        <dbReference type="ARBA" id="ARBA00022679"/>
    </source>
</evidence>
<gene>
    <name evidence="8" type="ORF">HGM15179_019516</name>
</gene>